<accession>A0A5Q2MZP4</accession>
<organism evidence="1 2">
    <name type="scientific">Heliorestis convoluta</name>
    <dbReference type="NCBI Taxonomy" id="356322"/>
    <lineage>
        <taxon>Bacteria</taxon>
        <taxon>Bacillati</taxon>
        <taxon>Bacillota</taxon>
        <taxon>Clostridia</taxon>
        <taxon>Eubacteriales</taxon>
        <taxon>Heliobacteriaceae</taxon>
        <taxon>Heliorestis</taxon>
    </lineage>
</organism>
<gene>
    <name evidence="1" type="ORF">FTV88_1364</name>
</gene>
<sequence length="48" mass="5008">MVGHILKSYPLPWLGLGALFCCGSGGAGWGVSFSLSGFSLENFTPMTL</sequence>
<keyword evidence="2" id="KW-1185">Reference proteome</keyword>
<dbReference type="Proteomes" id="UP000366051">
    <property type="component" value="Chromosome"/>
</dbReference>
<dbReference type="EMBL" id="CP045875">
    <property type="protein sequence ID" value="QGG47511.1"/>
    <property type="molecule type" value="Genomic_DNA"/>
</dbReference>
<evidence type="ECO:0000313" key="2">
    <source>
        <dbReference type="Proteomes" id="UP000366051"/>
    </source>
</evidence>
<name>A0A5Q2MZP4_9FIRM</name>
<proteinExistence type="predicted"/>
<evidence type="ECO:0000313" key="1">
    <source>
        <dbReference type="EMBL" id="QGG47511.1"/>
    </source>
</evidence>
<dbReference type="KEGG" id="hcv:FTV88_1364"/>
<protein>
    <submittedName>
        <fullName evidence="1">Uncharacterized protein</fullName>
    </submittedName>
</protein>
<reference evidence="2" key="1">
    <citation type="submission" date="2019-11" db="EMBL/GenBank/DDBJ databases">
        <title>Genome sequence of Heliorestis convoluta strain HH, an alkaliphilic and minimalistic phototrophic bacterium from a soda lake in Egypt.</title>
        <authorList>
            <person name="Dewey E.D."/>
            <person name="Stokes L.M."/>
            <person name="Burchell B.M."/>
            <person name="Shaffer K.N."/>
            <person name="Huntington A.M."/>
            <person name="Baker J.M."/>
            <person name="Nadendla S."/>
            <person name="Giglio M.G."/>
            <person name="Touchman J.W."/>
            <person name="Blankenship R.E."/>
            <person name="Madigan M.T."/>
            <person name="Sattley W.M."/>
        </authorList>
    </citation>
    <scope>NUCLEOTIDE SEQUENCE [LARGE SCALE GENOMIC DNA]</scope>
    <source>
        <strain evidence="2">HH</strain>
    </source>
</reference>
<dbReference type="AlphaFoldDB" id="A0A5Q2MZP4"/>